<evidence type="ECO:0000313" key="2">
    <source>
        <dbReference type="EMBL" id="EYU43952.1"/>
    </source>
</evidence>
<dbReference type="AlphaFoldDB" id="A0A022RTX5"/>
<evidence type="ECO:0000313" key="3">
    <source>
        <dbReference type="Proteomes" id="UP000030748"/>
    </source>
</evidence>
<feature type="region of interest" description="Disordered" evidence="1">
    <location>
        <begin position="73"/>
        <end position="130"/>
    </location>
</feature>
<dbReference type="Pfam" id="PF11360">
    <property type="entry name" value="DUF3110"/>
    <property type="match status" value="1"/>
</dbReference>
<evidence type="ECO:0000256" key="1">
    <source>
        <dbReference type="SAM" id="MobiDB-lite"/>
    </source>
</evidence>
<dbReference type="STRING" id="4155.A0A022RTX5"/>
<feature type="region of interest" description="Disordered" evidence="1">
    <location>
        <begin position="169"/>
        <end position="189"/>
    </location>
</feature>
<protein>
    <submittedName>
        <fullName evidence="2">Uncharacterized protein</fullName>
    </submittedName>
</protein>
<feature type="compositionally biased region" description="Basic and acidic residues" evidence="1">
    <location>
        <begin position="46"/>
        <end position="58"/>
    </location>
</feature>
<keyword evidence="3" id="KW-1185">Reference proteome</keyword>
<proteinExistence type="predicted"/>
<dbReference type="eggNOG" id="ENOG502QU1E">
    <property type="taxonomic scope" value="Eukaryota"/>
</dbReference>
<dbReference type="EMBL" id="KI630229">
    <property type="protein sequence ID" value="EYU43952.1"/>
    <property type="molecule type" value="Genomic_DNA"/>
</dbReference>
<feature type="region of interest" description="Disordered" evidence="1">
    <location>
        <begin position="29"/>
        <end position="59"/>
    </location>
</feature>
<dbReference type="Proteomes" id="UP000030748">
    <property type="component" value="Unassembled WGS sequence"/>
</dbReference>
<name>A0A022RTX5_ERYGU</name>
<gene>
    <name evidence="2" type="ORF">MIMGU_mgv1a0042121mg</name>
</gene>
<organism evidence="2 3">
    <name type="scientific">Erythranthe guttata</name>
    <name type="common">Yellow monkey flower</name>
    <name type="synonym">Mimulus guttatus</name>
    <dbReference type="NCBI Taxonomy" id="4155"/>
    <lineage>
        <taxon>Eukaryota</taxon>
        <taxon>Viridiplantae</taxon>
        <taxon>Streptophyta</taxon>
        <taxon>Embryophyta</taxon>
        <taxon>Tracheophyta</taxon>
        <taxon>Spermatophyta</taxon>
        <taxon>Magnoliopsida</taxon>
        <taxon>eudicotyledons</taxon>
        <taxon>Gunneridae</taxon>
        <taxon>Pentapetalae</taxon>
        <taxon>asterids</taxon>
        <taxon>lamiids</taxon>
        <taxon>Lamiales</taxon>
        <taxon>Phrymaceae</taxon>
        <taxon>Erythranthe</taxon>
    </lineage>
</organism>
<feature type="compositionally biased region" description="Basic and acidic residues" evidence="1">
    <location>
        <begin position="77"/>
        <end position="92"/>
    </location>
</feature>
<feature type="compositionally biased region" description="Basic and acidic residues" evidence="1">
    <location>
        <begin position="115"/>
        <end position="130"/>
    </location>
</feature>
<sequence>EESEEIDEGTFAKSGIELEVDNRLVKLRKKLGNSRDKMPKSSVGYSKKENTTSDERENSGALLFKKKYKFKVSSGDPVEKPKGFTGSDDARVKSGNSDELIKSMDSDNGAVGLGGEEKQREISDVDSKGSDAVDIVEEDKTKLISEMNESTKKTRKKVAKEMGISKQGKAKGFGETKGIAPEKKNGRKVNAEAVKTRKSAIKSESGTELWWSNLPYVLAIIMRRGYEGEGGEGFYTLKTISETEDRTSRIVAFEDRSDANNFCYLLQSFFEDLQDFVADVVPLTVKELHEAVKSRAASVLVVKKGQLRLYAGQPLADAEVALRDMITKG</sequence>
<accession>A0A022RTX5</accession>
<dbReference type="PANTHER" id="PTHR34962">
    <property type="entry name" value="EMBRYO DEFECTIVE 1703-RELATED"/>
    <property type="match status" value="1"/>
</dbReference>
<dbReference type="InterPro" id="IPR021503">
    <property type="entry name" value="DUF3110"/>
</dbReference>
<feature type="non-terminal residue" evidence="2">
    <location>
        <position position="1"/>
    </location>
</feature>
<reference evidence="2 3" key="1">
    <citation type="journal article" date="2013" name="Proc. Natl. Acad. Sci. U.S.A.">
        <title>Fine-scale variation in meiotic recombination in Mimulus inferred from population shotgun sequencing.</title>
        <authorList>
            <person name="Hellsten U."/>
            <person name="Wright K.M."/>
            <person name="Jenkins J."/>
            <person name="Shu S."/>
            <person name="Yuan Y."/>
            <person name="Wessler S.R."/>
            <person name="Schmutz J."/>
            <person name="Willis J.H."/>
            <person name="Rokhsar D.S."/>
        </authorList>
    </citation>
    <scope>NUCLEOTIDE SEQUENCE [LARGE SCALE GENOMIC DNA]</scope>
    <source>
        <strain evidence="3">cv. DUN x IM62</strain>
    </source>
</reference>
<dbReference type="PANTHER" id="PTHR34962:SF3">
    <property type="entry name" value="ABC SUBFAMILY C PROTEIN"/>
    <property type="match status" value="1"/>
</dbReference>